<dbReference type="PROSITE" id="PS00149">
    <property type="entry name" value="SULFATASE_2"/>
    <property type="match status" value="1"/>
</dbReference>
<dbReference type="Pfam" id="PF00884">
    <property type="entry name" value="Sulfatase"/>
    <property type="match status" value="1"/>
</dbReference>
<comment type="caution">
    <text evidence="8">The sequence shown here is derived from an EMBL/GenBank/DDBJ whole genome shotgun (WGS) entry which is preliminary data.</text>
</comment>
<keyword evidence="4" id="KW-0378">Hydrolase</keyword>
<gene>
    <name evidence="8" type="ORF">HPB48_001960</name>
</gene>
<dbReference type="CDD" id="cd16029">
    <property type="entry name" value="4-S"/>
    <property type="match status" value="1"/>
</dbReference>
<evidence type="ECO:0000313" key="9">
    <source>
        <dbReference type="Proteomes" id="UP000821853"/>
    </source>
</evidence>
<dbReference type="PANTHER" id="PTHR10342:SF273">
    <property type="entry name" value="RE14504P"/>
    <property type="match status" value="1"/>
</dbReference>
<protein>
    <recommendedName>
        <fullName evidence="7">Sulfatase N-terminal domain-containing protein</fullName>
    </recommendedName>
</protein>
<dbReference type="PANTHER" id="PTHR10342">
    <property type="entry name" value="ARYLSULFATASE"/>
    <property type="match status" value="1"/>
</dbReference>
<dbReference type="InterPro" id="IPR047115">
    <property type="entry name" value="ARSB"/>
</dbReference>
<evidence type="ECO:0000256" key="3">
    <source>
        <dbReference type="ARBA" id="ARBA00022723"/>
    </source>
</evidence>
<evidence type="ECO:0000256" key="4">
    <source>
        <dbReference type="ARBA" id="ARBA00022801"/>
    </source>
</evidence>
<dbReference type="OMA" id="YEATAMA"/>
<accession>A0A9J6G4R8</accession>
<evidence type="ECO:0000256" key="1">
    <source>
        <dbReference type="ARBA" id="ARBA00001913"/>
    </source>
</evidence>
<comment type="similarity">
    <text evidence="2">Belongs to the sulfatase family.</text>
</comment>
<dbReference type="EMBL" id="JABSTR010000005">
    <property type="protein sequence ID" value="KAH9370083.1"/>
    <property type="molecule type" value="Genomic_DNA"/>
</dbReference>
<reference evidence="8 9" key="1">
    <citation type="journal article" date="2020" name="Cell">
        <title>Large-Scale Comparative Analyses of Tick Genomes Elucidate Their Genetic Diversity and Vector Capacities.</title>
        <authorList>
            <consortium name="Tick Genome and Microbiome Consortium (TIGMIC)"/>
            <person name="Jia N."/>
            <person name="Wang J."/>
            <person name="Shi W."/>
            <person name="Du L."/>
            <person name="Sun Y."/>
            <person name="Zhan W."/>
            <person name="Jiang J.F."/>
            <person name="Wang Q."/>
            <person name="Zhang B."/>
            <person name="Ji P."/>
            <person name="Bell-Sakyi L."/>
            <person name="Cui X.M."/>
            <person name="Yuan T.T."/>
            <person name="Jiang B.G."/>
            <person name="Yang W.F."/>
            <person name="Lam T.T."/>
            <person name="Chang Q.C."/>
            <person name="Ding S.J."/>
            <person name="Wang X.J."/>
            <person name="Zhu J.G."/>
            <person name="Ruan X.D."/>
            <person name="Zhao L."/>
            <person name="Wei J.T."/>
            <person name="Ye R.Z."/>
            <person name="Que T.C."/>
            <person name="Du C.H."/>
            <person name="Zhou Y.H."/>
            <person name="Cheng J.X."/>
            <person name="Dai P.F."/>
            <person name="Guo W.B."/>
            <person name="Han X.H."/>
            <person name="Huang E.J."/>
            <person name="Li L.F."/>
            <person name="Wei W."/>
            <person name="Gao Y.C."/>
            <person name="Liu J.Z."/>
            <person name="Shao H.Z."/>
            <person name="Wang X."/>
            <person name="Wang C.C."/>
            <person name="Yang T.C."/>
            <person name="Huo Q.B."/>
            <person name="Li W."/>
            <person name="Chen H.Y."/>
            <person name="Chen S.E."/>
            <person name="Zhou L.G."/>
            <person name="Ni X.B."/>
            <person name="Tian J.H."/>
            <person name="Sheng Y."/>
            <person name="Liu T."/>
            <person name="Pan Y.S."/>
            <person name="Xia L.Y."/>
            <person name="Li J."/>
            <person name="Zhao F."/>
            <person name="Cao W.C."/>
        </authorList>
    </citation>
    <scope>NUCLEOTIDE SEQUENCE [LARGE SCALE GENOMIC DNA]</scope>
    <source>
        <strain evidence="8">HaeL-2018</strain>
    </source>
</reference>
<dbReference type="OrthoDB" id="103349at2759"/>
<dbReference type="Proteomes" id="UP000821853">
    <property type="component" value="Chromosome 3"/>
</dbReference>
<dbReference type="AlphaFoldDB" id="A0A9J6G4R8"/>
<dbReference type="VEuPathDB" id="VectorBase:HLOH_056528"/>
<sequence>MDALASDGIILNNYYVQPLCTPSRAALMSGLYPIHTGMQSLVIQTAEAWGFPLDVKLMPQYFKDLGYATHMVGKWHLGYMDDEYTPTYRGFDSFYGYYNGEEDYYNHTLKEGDHSGLDLWQGVDNVANETGHYSTTLFTEKAVSLIKTHNSSKPFFLYLSHQAPHGGVEVPLAAPQKNIEKFPYIQEENRTIYAAMVDSLDESVGAVVEALHQARMLDNAILVFSSDNGGVPWGEHASRGCNWPLRGSKGSLWEGAARAAAFLWSPLAARGRRVSQQLMHVSDWLPTLYSAAGGDAAGLEHLDGFDMWRHLSQDLPSPRTDILYNIDPVANIAALRNLDYKLVLGNAFGGRYDQRLPVPGGPRPCADLDELASSSKAGEVLRRFYNVSRIDLPSQWRVRATLQCGQGDGEDTNFVSGKPPYLFNLANDPCELHNLADTETEVCLRAKTAEQWLALQRD</sequence>
<comment type="cofactor">
    <cofactor evidence="1">
        <name>Ca(2+)</name>
        <dbReference type="ChEBI" id="CHEBI:29108"/>
    </cofactor>
</comment>
<keyword evidence="9" id="KW-1185">Reference proteome</keyword>
<feature type="domain" description="Sulfatase N-terminal" evidence="7">
    <location>
        <begin position="2"/>
        <end position="293"/>
    </location>
</feature>
<dbReference type="GO" id="GO:0046872">
    <property type="term" value="F:metal ion binding"/>
    <property type="evidence" value="ECO:0007669"/>
    <property type="project" value="UniProtKB-KW"/>
</dbReference>
<dbReference type="InterPro" id="IPR017850">
    <property type="entry name" value="Alkaline_phosphatase_core_sf"/>
</dbReference>
<evidence type="ECO:0000256" key="2">
    <source>
        <dbReference type="ARBA" id="ARBA00008779"/>
    </source>
</evidence>
<dbReference type="GO" id="GO:0008484">
    <property type="term" value="F:sulfuric ester hydrolase activity"/>
    <property type="evidence" value="ECO:0007669"/>
    <property type="project" value="InterPro"/>
</dbReference>
<organism evidence="8 9">
    <name type="scientific">Haemaphysalis longicornis</name>
    <name type="common">Bush tick</name>
    <dbReference type="NCBI Taxonomy" id="44386"/>
    <lineage>
        <taxon>Eukaryota</taxon>
        <taxon>Metazoa</taxon>
        <taxon>Ecdysozoa</taxon>
        <taxon>Arthropoda</taxon>
        <taxon>Chelicerata</taxon>
        <taxon>Arachnida</taxon>
        <taxon>Acari</taxon>
        <taxon>Parasitiformes</taxon>
        <taxon>Ixodida</taxon>
        <taxon>Ixodoidea</taxon>
        <taxon>Ixodidae</taxon>
        <taxon>Haemaphysalinae</taxon>
        <taxon>Haemaphysalis</taxon>
    </lineage>
</organism>
<evidence type="ECO:0000256" key="6">
    <source>
        <dbReference type="ARBA" id="ARBA00023180"/>
    </source>
</evidence>
<keyword evidence="5" id="KW-0106">Calcium</keyword>
<keyword evidence="3" id="KW-0479">Metal-binding</keyword>
<dbReference type="InterPro" id="IPR024607">
    <property type="entry name" value="Sulfatase_CS"/>
</dbReference>
<keyword evidence="6" id="KW-0325">Glycoprotein</keyword>
<proteinExistence type="inferred from homology"/>
<dbReference type="SUPFAM" id="SSF53649">
    <property type="entry name" value="Alkaline phosphatase-like"/>
    <property type="match status" value="1"/>
</dbReference>
<evidence type="ECO:0000313" key="8">
    <source>
        <dbReference type="EMBL" id="KAH9370083.1"/>
    </source>
</evidence>
<evidence type="ECO:0000256" key="5">
    <source>
        <dbReference type="ARBA" id="ARBA00022837"/>
    </source>
</evidence>
<name>A0A9J6G4R8_HAELO</name>
<dbReference type="Gene3D" id="3.30.1120.10">
    <property type="match status" value="1"/>
</dbReference>
<evidence type="ECO:0000259" key="7">
    <source>
        <dbReference type="Pfam" id="PF00884"/>
    </source>
</evidence>
<dbReference type="Gene3D" id="3.40.720.10">
    <property type="entry name" value="Alkaline Phosphatase, subunit A"/>
    <property type="match status" value="1"/>
</dbReference>
<dbReference type="InterPro" id="IPR000917">
    <property type="entry name" value="Sulfatase_N"/>
</dbReference>